<name>A0A0A9B4K9_ARUDO</name>
<accession>A0A0A9B4K9</accession>
<evidence type="ECO:0000313" key="1">
    <source>
        <dbReference type="EMBL" id="JAD58939.1"/>
    </source>
</evidence>
<reference evidence="1" key="2">
    <citation type="journal article" date="2015" name="Data Brief">
        <title>Shoot transcriptome of the giant reed, Arundo donax.</title>
        <authorList>
            <person name="Barrero R.A."/>
            <person name="Guerrero F.D."/>
            <person name="Moolhuijzen P."/>
            <person name="Goolsby J.A."/>
            <person name="Tidwell J."/>
            <person name="Bellgard S.E."/>
            <person name="Bellgard M.I."/>
        </authorList>
    </citation>
    <scope>NUCLEOTIDE SEQUENCE</scope>
    <source>
        <tissue evidence="1">Shoot tissue taken approximately 20 cm above the soil surface</tissue>
    </source>
</reference>
<protein>
    <submittedName>
        <fullName evidence="1">Uncharacterized protein</fullName>
    </submittedName>
</protein>
<organism evidence="1">
    <name type="scientific">Arundo donax</name>
    <name type="common">Giant reed</name>
    <name type="synonym">Donax arundinaceus</name>
    <dbReference type="NCBI Taxonomy" id="35708"/>
    <lineage>
        <taxon>Eukaryota</taxon>
        <taxon>Viridiplantae</taxon>
        <taxon>Streptophyta</taxon>
        <taxon>Embryophyta</taxon>
        <taxon>Tracheophyta</taxon>
        <taxon>Spermatophyta</taxon>
        <taxon>Magnoliopsida</taxon>
        <taxon>Liliopsida</taxon>
        <taxon>Poales</taxon>
        <taxon>Poaceae</taxon>
        <taxon>PACMAD clade</taxon>
        <taxon>Arundinoideae</taxon>
        <taxon>Arundineae</taxon>
        <taxon>Arundo</taxon>
    </lineage>
</organism>
<dbReference type="EMBL" id="GBRH01238956">
    <property type="protein sequence ID" value="JAD58939.1"/>
    <property type="molecule type" value="Transcribed_RNA"/>
</dbReference>
<proteinExistence type="predicted"/>
<reference evidence="1" key="1">
    <citation type="submission" date="2014-09" db="EMBL/GenBank/DDBJ databases">
        <authorList>
            <person name="Magalhaes I.L.F."/>
            <person name="Oliveira U."/>
            <person name="Santos F.R."/>
            <person name="Vidigal T.H.D.A."/>
            <person name="Brescovit A.D."/>
            <person name="Santos A.J."/>
        </authorList>
    </citation>
    <scope>NUCLEOTIDE SEQUENCE</scope>
    <source>
        <tissue evidence="1">Shoot tissue taken approximately 20 cm above the soil surface</tissue>
    </source>
</reference>
<sequence length="56" mass="6443">MSSNRRRVKGRENLLLEFQIIANINSSLKPQNSKLQGILAMRYRTLLQLSNPLLTC</sequence>
<dbReference type="AlphaFoldDB" id="A0A0A9B4K9"/>